<dbReference type="SUPFAM" id="SSF48403">
    <property type="entry name" value="Ankyrin repeat"/>
    <property type="match status" value="1"/>
</dbReference>
<reference evidence="1" key="1">
    <citation type="journal article" date="2014" name="PLoS Genet.">
        <title>The Genome of Spironucleus salmonicida Highlights a Fish Pathogen Adapted to Fluctuating Environments.</title>
        <authorList>
            <person name="Xu F."/>
            <person name="Jerlstrom-Hultqvist J."/>
            <person name="Einarsson E."/>
            <person name="Astvaldsson A."/>
            <person name="Svard S.G."/>
            <person name="Andersson J.O."/>
        </authorList>
    </citation>
    <scope>NUCLEOTIDE SEQUENCE</scope>
</reference>
<dbReference type="VEuPathDB" id="GiardiaDB:SS50377_22323"/>
<dbReference type="SMART" id="SM00248">
    <property type="entry name" value="ANK"/>
    <property type="match status" value="4"/>
</dbReference>
<dbReference type="EMBL" id="KI546166">
    <property type="protein sequence ID" value="EST42183.1"/>
    <property type="molecule type" value="Genomic_DNA"/>
</dbReference>
<dbReference type="Gene3D" id="1.25.40.20">
    <property type="entry name" value="Ankyrin repeat-containing domain"/>
    <property type="match status" value="1"/>
</dbReference>
<gene>
    <name evidence="1" type="ORF">SS50377_18488</name>
</gene>
<evidence type="ECO:0000313" key="1">
    <source>
        <dbReference type="EMBL" id="EST42183.1"/>
    </source>
</evidence>
<protein>
    <recommendedName>
        <fullName evidence="2">Ankyrin repeat-containing protein</fullName>
    </recommendedName>
</protein>
<evidence type="ECO:0008006" key="2">
    <source>
        <dbReference type="Google" id="ProtNLM"/>
    </source>
</evidence>
<proteinExistence type="predicted"/>
<dbReference type="AlphaFoldDB" id="V6LD79"/>
<name>V6LD79_9EUKA</name>
<sequence>MDIFLEQLKNDILDYFIALESKQQLIFYNKHSILTLAIRYNAESIITHFLTQQYMTLQDQPNPLMLAVLFNRTQLIPTIISQIQCLQLGYDPEPFFVAIYQQNYQVVESFIKSDSSFAVLTYNHQTPLTLAVEIFKKSIFCLILEYTNLQDYLEEALELSIIDNKYEAVILLLPKIQFIKNESALQFAIRNHRHQFYSVFKEQADLFDLLQTSFLYKNIQALQFFKCFNLIETAKLGWYEGCKAIIENDSLQLDLLDQYGNSALFYATKTGSINTINLLLKQVNKCKQSQAITQSLQYDYVFKLLYPFEKTELLNDLQAILKIVKFNETIFKYIMQDLILYKNNYTQLSTRILSTVSCSEVACITLLNADQSNEFGFCGQLGCNLRQKLNMYESLLQDKTYYDIFGRNCEQFQDLGYLLSYHWQLYIVQ</sequence>
<organism evidence="1">
    <name type="scientific">Spironucleus salmonicida</name>
    <dbReference type="NCBI Taxonomy" id="348837"/>
    <lineage>
        <taxon>Eukaryota</taxon>
        <taxon>Metamonada</taxon>
        <taxon>Diplomonadida</taxon>
        <taxon>Hexamitidae</taxon>
        <taxon>Hexamitinae</taxon>
        <taxon>Spironucleus</taxon>
    </lineage>
</organism>
<accession>V6LD79</accession>
<dbReference type="InterPro" id="IPR002110">
    <property type="entry name" value="Ankyrin_rpt"/>
</dbReference>
<dbReference type="InterPro" id="IPR036770">
    <property type="entry name" value="Ankyrin_rpt-contain_sf"/>
</dbReference>